<organism evidence="2 3">
    <name type="scientific">Scophthalmus maximus</name>
    <name type="common">Turbot</name>
    <name type="synonym">Psetta maxima</name>
    <dbReference type="NCBI Taxonomy" id="52904"/>
    <lineage>
        <taxon>Eukaryota</taxon>
        <taxon>Metazoa</taxon>
        <taxon>Chordata</taxon>
        <taxon>Craniata</taxon>
        <taxon>Vertebrata</taxon>
        <taxon>Euteleostomi</taxon>
        <taxon>Actinopterygii</taxon>
        <taxon>Neopterygii</taxon>
        <taxon>Teleostei</taxon>
        <taxon>Neoteleostei</taxon>
        <taxon>Acanthomorphata</taxon>
        <taxon>Carangaria</taxon>
        <taxon>Pleuronectiformes</taxon>
        <taxon>Pleuronectoidei</taxon>
        <taxon>Scophthalmidae</taxon>
        <taxon>Scophthalmus</taxon>
    </lineage>
</organism>
<sequence>MTSQELELGSSASTHTGEATQIHQLGVENIFQMQQVNFIEVPRRAEYSSVRRSILFKSSDDVSSDGQITGPASSPSK</sequence>
<feature type="region of interest" description="Disordered" evidence="1">
    <location>
        <begin position="1"/>
        <end position="20"/>
    </location>
</feature>
<protein>
    <submittedName>
        <fullName evidence="2">Uncharacterized protein</fullName>
    </submittedName>
</protein>
<name>A0A6A4TCP2_SCOMX</name>
<evidence type="ECO:0000256" key="1">
    <source>
        <dbReference type="SAM" id="MobiDB-lite"/>
    </source>
</evidence>
<proteinExistence type="predicted"/>
<accession>A0A6A4TCP2</accession>
<evidence type="ECO:0000313" key="2">
    <source>
        <dbReference type="EMBL" id="KAF0042985.1"/>
    </source>
</evidence>
<dbReference type="EMBL" id="VEVO01000004">
    <property type="protein sequence ID" value="KAF0042985.1"/>
    <property type="molecule type" value="Genomic_DNA"/>
</dbReference>
<evidence type="ECO:0000313" key="3">
    <source>
        <dbReference type="Proteomes" id="UP000438429"/>
    </source>
</evidence>
<gene>
    <name evidence="2" type="ORF">F2P81_004322</name>
</gene>
<reference evidence="2 3" key="1">
    <citation type="submission" date="2019-06" db="EMBL/GenBank/DDBJ databases">
        <title>Draft genomes of female and male turbot (Scophthalmus maximus).</title>
        <authorList>
            <person name="Xu H."/>
            <person name="Xu X.-W."/>
            <person name="Shao C."/>
            <person name="Chen S."/>
        </authorList>
    </citation>
    <scope>NUCLEOTIDE SEQUENCE [LARGE SCALE GENOMIC DNA]</scope>
    <source>
        <strain evidence="2">Ysfricsl-2016a</strain>
        <tissue evidence="2">Blood</tissue>
    </source>
</reference>
<dbReference type="AlphaFoldDB" id="A0A6A4TCP2"/>
<dbReference type="Proteomes" id="UP000438429">
    <property type="component" value="Unassembled WGS sequence"/>
</dbReference>
<comment type="caution">
    <text evidence="2">The sequence shown here is derived from an EMBL/GenBank/DDBJ whole genome shotgun (WGS) entry which is preliminary data.</text>
</comment>